<dbReference type="RefSeq" id="WP_083461826.1">
    <property type="nucleotide sequence ID" value="NZ_LGKO01000004.1"/>
</dbReference>
<name>A0A0P6YL16_9CHLR</name>
<keyword evidence="5" id="KW-1185">Reference proteome</keyword>
<dbReference type="EMBL" id="LGKO01000004">
    <property type="protein sequence ID" value="KPL83267.1"/>
    <property type="molecule type" value="Genomic_DNA"/>
</dbReference>
<protein>
    <recommendedName>
        <fullName evidence="3">Gamma-butyrobetaine hydroxylase-like N-terminal domain-containing protein</fullName>
    </recommendedName>
</protein>
<dbReference type="InterPro" id="IPR010376">
    <property type="entry name" value="GBBH-like_N"/>
</dbReference>
<evidence type="ECO:0000313" key="4">
    <source>
        <dbReference type="EMBL" id="KPL83267.1"/>
    </source>
</evidence>
<dbReference type="Gene3D" id="3.30.2020.30">
    <property type="match status" value="1"/>
</dbReference>
<evidence type="ECO:0000259" key="3">
    <source>
        <dbReference type="Pfam" id="PF06155"/>
    </source>
</evidence>
<accession>A0A0P6YL16</accession>
<dbReference type="OrthoDB" id="9794178at2"/>
<organism evidence="4 5">
    <name type="scientific">Thermanaerothrix daxensis</name>
    <dbReference type="NCBI Taxonomy" id="869279"/>
    <lineage>
        <taxon>Bacteria</taxon>
        <taxon>Bacillati</taxon>
        <taxon>Chloroflexota</taxon>
        <taxon>Anaerolineae</taxon>
        <taxon>Anaerolineales</taxon>
        <taxon>Anaerolineaceae</taxon>
        <taxon>Thermanaerothrix</taxon>
    </lineage>
</organism>
<dbReference type="Pfam" id="PF06155">
    <property type="entry name" value="GBBH-like_N"/>
    <property type="match status" value="1"/>
</dbReference>
<comment type="caution">
    <text evidence="4">The sequence shown here is derived from an EMBL/GenBank/DDBJ whole genome shotgun (WGS) entry which is preliminary data.</text>
</comment>
<sequence>MVSYYPLSISANRSERTLTITWNDGHVSVYSFGLLRAACSCAVCRGGHERMSRFPDPEVFELELPESPATRLKTVEAVGNYAITIEWEDGHHFGNYHWDYLRALCPCPKCRAGAVG</sequence>
<dbReference type="Proteomes" id="UP000050544">
    <property type="component" value="Unassembled WGS sequence"/>
</dbReference>
<dbReference type="STRING" id="869279.SE15_08515"/>
<dbReference type="InterPro" id="IPR038492">
    <property type="entry name" value="GBBH-like_N_sf"/>
</dbReference>
<proteinExistence type="predicted"/>
<dbReference type="PANTHER" id="PTHR35303">
    <property type="entry name" value="OS02G0197800 PROTEIN"/>
    <property type="match status" value="1"/>
</dbReference>
<gene>
    <name evidence="4" type="ORF">SE15_08515</name>
</gene>
<dbReference type="AlphaFoldDB" id="A0A0P6YL16"/>
<evidence type="ECO:0000256" key="2">
    <source>
        <dbReference type="ARBA" id="ARBA00023004"/>
    </source>
</evidence>
<feature type="domain" description="Gamma-butyrobetaine hydroxylase-like N-terminal" evidence="3">
    <location>
        <begin position="10"/>
        <end position="102"/>
    </location>
</feature>
<keyword evidence="1" id="KW-0479">Metal-binding</keyword>
<evidence type="ECO:0000313" key="5">
    <source>
        <dbReference type="Proteomes" id="UP000050544"/>
    </source>
</evidence>
<keyword evidence="2" id="KW-0408">Iron</keyword>
<evidence type="ECO:0000256" key="1">
    <source>
        <dbReference type="ARBA" id="ARBA00022723"/>
    </source>
</evidence>
<dbReference type="GO" id="GO:0046872">
    <property type="term" value="F:metal ion binding"/>
    <property type="evidence" value="ECO:0007669"/>
    <property type="project" value="UniProtKB-KW"/>
</dbReference>
<reference evidence="4 5" key="1">
    <citation type="submission" date="2015-07" db="EMBL/GenBank/DDBJ databases">
        <title>Whole genome sequence of Thermanaerothrix daxensis DSM 23592.</title>
        <authorList>
            <person name="Hemp J."/>
            <person name="Ward L.M."/>
            <person name="Pace L.A."/>
            <person name="Fischer W.W."/>
        </authorList>
    </citation>
    <scope>NUCLEOTIDE SEQUENCE [LARGE SCALE GENOMIC DNA]</scope>
    <source>
        <strain evidence="4 5">GNS-1</strain>
    </source>
</reference>